<dbReference type="Proteomes" id="UP000076643">
    <property type="component" value="Unassembled WGS sequence"/>
</dbReference>
<keyword evidence="2" id="KW-1185">Reference proteome</keyword>
<evidence type="ECO:0000313" key="1">
    <source>
        <dbReference type="EMBL" id="KZN38106.1"/>
    </source>
</evidence>
<sequence length="101" mass="11156">MKYVAMCVFGLIITALLFLGMAKLIETNSTEKQTRIECFPIPSDVFESEGAKNSCKCWFVSQHVKTLEHPDGIACNALFLSQSEIHKLPVCLSASANLSLF</sequence>
<organism evidence="1 2">
    <name type="scientific">Pseudoalteromonas luteoviolacea DSM 6061</name>
    <dbReference type="NCBI Taxonomy" id="1365250"/>
    <lineage>
        <taxon>Bacteria</taxon>
        <taxon>Pseudomonadati</taxon>
        <taxon>Pseudomonadota</taxon>
        <taxon>Gammaproteobacteria</taxon>
        <taxon>Alteromonadales</taxon>
        <taxon>Pseudoalteromonadaceae</taxon>
        <taxon>Pseudoalteromonas</taxon>
    </lineage>
</organism>
<proteinExistence type="predicted"/>
<comment type="caution">
    <text evidence="1">The sequence shown here is derived from an EMBL/GenBank/DDBJ whole genome shotgun (WGS) entry which is preliminary data.</text>
</comment>
<name>A0A166WUY7_9GAMM</name>
<dbReference type="RefSeq" id="WP_063357745.1">
    <property type="nucleotide sequence ID" value="NZ_AQHB01000046.1"/>
</dbReference>
<dbReference type="AlphaFoldDB" id="A0A166WUY7"/>
<protein>
    <submittedName>
        <fullName evidence="1">Uncharacterized protein</fullName>
    </submittedName>
</protein>
<accession>A0A166WUY7</accession>
<gene>
    <name evidence="1" type="ORF">N475_15875</name>
</gene>
<dbReference type="EMBL" id="AUYB01000102">
    <property type="protein sequence ID" value="KZN38106.1"/>
    <property type="molecule type" value="Genomic_DNA"/>
</dbReference>
<evidence type="ECO:0000313" key="2">
    <source>
        <dbReference type="Proteomes" id="UP000076643"/>
    </source>
</evidence>
<dbReference type="PATRIC" id="fig|1365250.3.peg.2409"/>
<reference evidence="1 2" key="1">
    <citation type="submission" date="2013-07" db="EMBL/GenBank/DDBJ databases">
        <title>Comparative Genomic and Metabolomic Analysis of Twelve Strains of Pseudoalteromonas luteoviolacea.</title>
        <authorList>
            <person name="Vynne N.G."/>
            <person name="Mansson M."/>
            <person name="Gram L."/>
        </authorList>
    </citation>
    <scope>NUCLEOTIDE SEQUENCE [LARGE SCALE GENOMIC DNA]</scope>
    <source>
        <strain evidence="1 2">DSM 6061</strain>
    </source>
</reference>